<gene>
    <name evidence="9 11" type="primary">secE</name>
    <name evidence="11" type="ORF">GP473_08035</name>
</gene>
<accession>A0A7G7YQ48</accession>
<keyword evidence="7 9" id="KW-0811">Translocation</keyword>
<evidence type="ECO:0000256" key="6">
    <source>
        <dbReference type="ARBA" id="ARBA00022989"/>
    </source>
</evidence>
<keyword evidence="3 9" id="KW-1003">Cell membrane</keyword>
<keyword evidence="8 9" id="KW-0472">Membrane</keyword>
<comment type="subunit">
    <text evidence="9">Component of the Sec protein translocase complex. Heterotrimer consisting of SecY, SecE and SecG subunits. The heterotrimers can form oligomers, although 1 heterotrimer is thought to be able to translocate proteins. Interacts with the ribosome. Interacts with SecDF, and other proteins may be involved. Interacts with SecA.</text>
</comment>
<dbReference type="GO" id="GO:0043952">
    <property type="term" value="P:protein transport by the Sec complex"/>
    <property type="evidence" value="ECO:0007669"/>
    <property type="project" value="UniProtKB-UniRule"/>
</dbReference>
<protein>
    <recommendedName>
        <fullName evidence="9">Protein translocase subunit SecE</fullName>
    </recommendedName>
</protein>
<keyword evidence="2 9" id="KW-0813">Transport</keyword>
<dbReference type="GO" id="GO:0005886">
    <property type="term" value="C:plasma membrane"/>
    <property type="evidence" value="ECO:0007669"/>
    <property type="project" value="UniProtKB-SubCell"/>
</dbReference>
<dbReference type="PANTHER" id="PTHR33910:SF1">
    <property type="entry name" value="PROTEIN TRANSLOCASE SUBUNIT SECE"/>
    <property type="match status" value="1"/>
</dbReference>
<dbReference type="AlphaFoldDB" id="A0A7G7YQ48"/>
<keyword evidence="6 9" id="KW-1133">Transmembrane helix</keyword>
<dbReference type="EMBL" id="CP046883">
    <property type="protein sequence ID" value="QNH96618.1"/>
    <property type="molecule type" value="Genomic_DNA"/>
</dbReference>
<feature type="region of interest" description="Disordered" evidence="10">
    <location>
        <begin position="1"/>
        <end position="44"/>
    </location>
</feature>
<dbReference type="GO" id="GO:0008320">
    <property type="term" value="F:protein transmembrane transporter activity"/>
    <property type="evidence" value="ECO:0007669"/>
    <property type="project" value="UniProtKB-UniRule"/>
</dbReference>
<evidence type="ECO:0000256" key="8">
    <source>
        <dbReference type="ARBA" id="ARBA00023136"/>
    </source>
</evidence>
<dbReference type="KEGG" id="cans:GP473_08035"/>
<reference evidence="11 12" key="1">
    <citation type="submission" date="2019-12" db="EMBL/GenBank/DDBJ databases">
        <title>Corynebacterium sp. nov., isolated from feces of the Anser Albifrons in China.</title>
        <authorList>
            <person name="Liu Q."/>
        </authorList>
    </citation>
    <scope>NUCLEOTIDE SEQUENCE [LARGE SCALE GENOMIC DNA]</scope>
    <source>
        <strain evidence="11 12">23H37-10</strain>
    </source>
</reference>
<evidence type="ECO:0000256" key="2">
    <source>
        <dbReference type="ARBA" id="ARBA00022448"/>
    </source>
</evidence>
<dbReference type="GO" id="GO:0006605">
    <property type="term" value="P:protein targeting"/>
    <property type="evidence" value="ECO:0007669"/>
    <property type="project" value="UniProtKB-UniRule"/>
</dbReference>
<proteinExistence type="inferred from homology"/>
<sequence>MSEESTKTPVAGGSGTGGAPRPAGKRQVAGTASASRAASKRKAPEVVKTRSNPFAAIVDFIRGVIREIGKVIWPTGKEMVTYTFVVLGFLILMTVLVAGVDWGARELVKLMFNV</sequence>
<comment type="similarity">
    <text evidence="9">Belongs to the SecE/SEC61-gamma family.</text>
</comment>
<comment type="function">
    <text evidence="9">Essential subunit of the Sec protein translocation channel SecYEG. Clamps together the 2 halves of SecY. May contact the channel plug during translocation.</text>
</comment>
<dbReference type="InterPro" id="IPR038379">
    <property type="entry name" value="SecE_sf"/>
</dbReference>
<dbReference type="PROSITE" id="PS01067">
    <property type="entry name" value="SECE_SEC61G"/>
    <property type="match status" value="1"/>
</dbReference>
<dbReference type="Proteomes" id="UP000515275">
    <property type="component" value="Chromosome"/>
</dbReference>
<dbReference type="Gene3D" id="1.20.5.1030">
    <property type="entry name" value="Preprotein translocase secy subunit"/>
    <property type="match status" value="1"/>
</dbReference>
<dbReference type="InterPro" id="IPR001901">
    <property type="entry name" value="Translocase_SecE/Sec61-g"/>
</dbReference>
<evidence type="ECO:0000256" key="9">
    <source>
        <dbReference type="HAMAP-Rule" id="MF_00422"/>
    </source>
</evidence>
<evidence type="ECO:0000256" key="4">
    <source>
        <dbReference type="ARBA" id="ARBA00022692"/>
    </source>
</evidence>
<dbReference type="Pfam" id="PF00584">
    <property type="entry name" value="SecE"/>
    <property type="match status" value="1"/>
</dbReference>
<keyword evidence="12" id="KW-1185">Reference proteome</keyword>
<dbReference type="InterPro" id="IPR005807">
    <property type="entry name" value="SecE_bac"/>
</dbReference>
<evidence type="ECO:0000256" key="3">
    <source>
        <dbReference type="ARBA" id="ARBA00022475"/>
    </source>
</evidence>
<dbReference type="HAMAP" id="MF_00422">
    <property type="entry name" value="SecE"/>
    <property type="match status" value="1"/>
</dbReference>
<evidence type="ECO:0000256" key="10">
    <source>
        <dbReference type="SAM" id="MobiDB-lite"/>
    </source>
</evidence>
<keyword evidence="5 9" id="KW-0653">Protein transport</keyword>
<keyword evidence="4 9" id="KW-0812">Transmembrane</keyword>
<dbReference type="RefSeq" id="WP_186276825.1">
    <property type="nucleotide sequence ID" value="NZ_CP046883.1"/>
</dbReference>
<comment type="subcellular location">
    <subcellularLocation>
        <location evidence="9">Cell membrane</location>
        <topology evidence="9">Single-pass membrane protein</topology>
    </subcellularLocation>
    <subcellularLocation>
        <location evidence="1">Membrane</location>
    </subcellularLocation>
</comment>
<name>A0A7G7YQ48_9CORY</name>
<organism evidence="11 12">
    <name type="scientific">Corynebacterium anserum</name>
    <dbReference type="NCBI Taxonomy" id="2684406"/>
    <lineage>
        <taxon>Bacteria</taxon>
        <taxon>Bacillati</taxon>
        <taxon>Actinomycetota</taxon>
        <taxon>Actinomycetes</taxon>
        <taxon>Mycobacteriales</taxon>
        <taxon>Corynebacteriaceae</taxon>
        <taxon>Corynebacterium</taxon>
    </lineage>
</organism>
<dbReference type="NCBIfam" id="TIGR00964">
    <property type="entry name" value="secE_bact"/>
    <property type="match status" value="1"/>
</dbReference>
<feature type="transmembrane region" description="Helical" evidence="9">
    <location>
        <begin position="79"/>
        <end position="102"/>
    </location>
</feature>
<dbReference type="PANTHER" id="PTHR33910">
    <property type="entry name" value="PROTEIN TRANSLOCASE SUBUNIT SECE"/>
    <property type="match status" value="1"/>
</dbReference>
<dbReference type="GO" id="GO:0009306">
    <property type="term" value="P:protein secretion"/>
    <property type="evidence" value="ECO:0007669"/>
    <property type="project" value="UniProtKB-UniRule"/>
</dbReference>
<evidence type="ECO:0000256" key="5">
    <source>
        <dbReference type="ARBA" id="ARBA00022927"/>
    </source>
</evidence>
<evidence type="ECO:0000256" key="1">
    <source>
        <dbReference type="ARBA" id="ARBA00004370"/>
    </source>
</evidence>
<dbReference type="GO" id="GO:0065002">
    <property type="term" value="P:intracellular protein transmembrane transport"/>
    <property type="evidence" value="ECO:0007669"/>
    <property type="project" value="UniProtKB-UniRule"/>
</dbReference>
<evidence type="ECO:0000256" key="7">
    <source>
        <dbReference type="ARBA" id="ARBA00023010"/>
    </source>
</evidence>
<evidence type="ECO:0000313" key="11">
    <source>
        <dbReference type="EMBL" id="QNH96618.1"/>
    </source>
</evidence>
<evidence type="ECO:0000313" key="12">
    <source>
        <dbReference type="Proteomes" id="UP000515275"/>
    </source>
</evidence>